<keyword evidence="2" id="KW-0472">Membrane</keyword>
<dbReference type="PROSITE" id="PS50848">
    <property type="entry name" value="START"/>
    <property type="match status" value="1"/>
</dbReference>
<keyword evidence="5" id="KW-1185">Reference proteome</keyword>
<dbReference type="GO" id="GO:0008289">
    <property type="term" value="F:lipid binding"/>
    <property type="evidence" value="ECO:0007669"/>
    <property type="project" value="InterPro"/>
</dbReference>
<dbReference type="Pfam" id="PF01852">
    <property type="entry name" value="START"/>
    <property type="match status" value="1"/>
</dbReference>
<proteinExistence type="predicted"/>
<reference evidence="4 5" key="1">
    <citation type="journal article" date="2022" name="Cell">
        <title>Repeat-based holocentromeres influence genome architecture and karyotype evolution.</title>
        <authorList>
            <person name="Hofstatter P.G."/>
            <person name="Thangavel G."/>
            <person name="Lux T."/>
            <person name="Neumann P."/>
            <person name="Vondrak T."/>
            <person name="Novak P."/>
            <person name="Zhang M."/>
            <person name="Costa L."/>
            <person name="Castellani M."/>
            <person name="Scott A."/>
            <person name="Toegelov H."/>
            <person name="Fuchs J."/>
            <person name="Mata-Sucre Y."/>
            <person name="Dias Y."/>
            <person name="Vanzela A.L.L."/>
            <person name="Huettel B."/>
            <person name="Almeida C.C.S."/>
            <person name="Simkova H."/>
            <person name="Souza G."/>
            <person name="Pedrosa-Harand A."/>
            <person name="Macas J."/>
            <person name="Mayer K.F.X."/>
            <person name="Houben A."/>
            <person name="Marques A."/>
        </authorList>
    </citation>
    <scope>NUCLEOTIDE SEQUENCE [LARGE SCALE GENOMIC DNA]</scope>
    <source>
        <strain evidence="4">RhyTen1mFocal</strain>
    </source>
</reference>
<keyword evidence="2" id="KW-1133">Transmembrane helix</keyword>
<feature type="compositionally biased region" description="Basic residues" evidence="1">
    <location>
        <begin position="381"/>
        <end position="391"/>
    </location>
</feature>
<dbReference type="AlphaFoldDB" id="A0AAD5ZEL0"/>
<dbReference type="Proteomes" id="UP001210211">
    <property type="component" value="Unassembled WGS sequence"/>
</dbReference>
<name>A0AAD5ZEL0_9POAL</name>
<evidence type="ECO:0000256" key="1">
    <source>
        <dbReference type="SAM" id="MobiDB-lite"/>
    </source>
</evidence>
<dbReference type="PANTHER" id="PTHR19308">
    <property type="entry name" value="PHOSPHATIDYLCHOLINE TRANSFER PROTEIN"/>
    <property type="match status" value="1"/>
</dbReference>
<evidence type="ECO:0000256" key="2">
    <source>
        <dbReference type="SAM" id="Phobius"/>
    </source>
</evidence>
<evidence type="ECO:0000313" key="4">
    <source>
        <dbReference type="EMBL" id="KAJ3696511.1"/>
    </source>
</evidence>
<dbReference type="SUPFAM" id="SSF55961">
    <property type="entry name" value="Bet v1-like"/>
    <property type="match status" value="1"/>
</dbReference>
<protein>
    <recommendedName>
        <fullName evidence="3">START domain-containing protein</fullName>
    </recommendedName>
</protein>
<feature type="domain" description="START" evidence="3">
    <location>
        <begin position="94"/>
        <end position="281"/>
    </location>
</feature>
<evidence type="ECO:0000259" key="3">
    <source>
        <dbReference type="PROSITE" id="PS50848"/>
    </source>
</evidence>
<dbReference type="InterPro" id="IPR051213">
    <property type="entry name" value="START_lipid_transfer"/>
</dbReference>
<dbReference type="PANTHER" id="PTHR19308:SF13">
    <property type="entry name" value="OS02G0468400 PROTEIN"/>
    <property type="match status" value="1"/>
</dbReference>
<feature type="transmembrane region" description="Helical" evidence="2">
    <location>
        <begin position="26"/>
        <end position="45"/>
    </location>
</feature>
<keyword evidence="2" id="KW-0812">Transmembrane</keyword>
<dbReference type="InterPro" id="IPR002913">
    <property type="entry name" value="START_lipid-bd_dom"/>
</dbReference>
<accession>A0AAD5ZEL0</accession>
<dbReference type="Gene3D" id="3.30.530.20">
    <property type="match status" value="1"/>
</dbReference>
<organism evidence="4 5">
    <name type="scientific">Rhynchospora tenuis</name>
    <dbReference type="NCBI Taxonomy" id="198213"/>
    <lineage>
        <taxon>Eukaryota</taxon>
        <taxon>Viridiplantae</taxon>
        <taxon>Streptophyta</taxon>
        <taxon>Embryophyta</taxon>
        <taxon>Tracheophyta</taxon>
        <taxon>Spermatophyta</taxon>
        <taxon>Magnoliopsida</taxon>
        <taxon>Liliopsida</taxon>
        <taxon>Poales</taxon>
        <taxon>Cyperaceae</taxon>
        <taxon>Cyperoideae</taxon>
        <taxon>Rhynchosporeae</taxon>
        <taxon>Rhynchospora</taxon>
    </lineage>
</organism>
<comment type="caution">
    <text evidence="4">The sequence shown here is derived from an EMBL/GenBank/DDBJ whole genome shotgun (WGS) entry which is preliminary data.</text>
</comment>
<gene>
    <name evidence="4" type="ORF">LUZ61_000216</name>
</gene>
<dbReference type="InterPro" id="IPR023393">
    <property type="entry name" value="START-like_dom_sf"/>
</dbReference>
<sequence length="391" mass="44780">MEKPHLLIPRWHGEVSREFWRAGSNGGVWATAAALLFLALLHFLLRRRWRRSAVVRAPSVQDTDQTSTSSIANIITEDDLRELISSLQVHPAKEREDWEHVISKGNDNISYQAWRDKKTVGPPRYLSVTTFERCSPEILRDFYMDSEFRKEWDNTLFSQDQLEVDVGSGTEVGRTIKKFPFLTPREYVLAWRVWEGQDNNFYCYIKECEHTLAPHQKKYVRVSHFRSGWCICKVPGTDACEIRLVHEEANGMNVEMAKLAFAKGIWNYVCKMDRALRRYSSFYPRNSCSILTMRRLIKKAPPSLKIDTRDKHLETSNGISVITQPKRGEKPSKLIAKGILLVGTIVCLSQAGSSFGAQVAMACILKKLTNNNNSKNNHNVRSSKGKNTKMV</sequence>
<dbReference type="GO" id="GO:0005737">
    <property type="term" value="C:cytoplasm"/>
    <property type="evidence" value="ECO:0007669"/>
    <property type="project" value="UniProtKB-ARBA"/>
</dbReference>
<dbReference type="EMBL" id="JAMRDG010000001">
    <property type="protein sequence ID" value="KAJ3696511.1"/>
    <property type="molecule type" value="Genomic_DNA"/>
</dbReference>
<feature type="region of interest" description="Disordered" evidence="1">
    <location>
        <begin position="372"/>
        <end position="391"/>
    </location>
</feature>
<evidence type="ECO:0000313" key="5">
    <source>
        <dbReference type="Proteomes" id="UP001210211"/>
    </source>
</evidence>
<dbReference type="CDD" id="cd08870">
    <property type="entry name" value="START_STARD2_7-like"/>
    <property type="match status" value="1"/>
</dbReference>